<dbReference type="InterPro" id="IPR017853">
    <property type="entry name" value="GH"/>
</dbReference>
<dbReference type="InterPro" id="IPR016134">
    <property type="entry name" value="Dockerin_dom"/>
</dbReference>
<evidence type="ECO:0000313" key="6">
    <source>
        <dbReference type="EMBL" id="OXM85523.1"/>
    </source>
</evidence>
<proteinExistence type="inferred from homology"/>
<dbReference type="InterPro" id="IPR008965">
    <property type="entry name" value="CBM2/CBM3_carb-bd_dom_sf"/>
</dbReference>
<dbReference type="PANTHER" id="PTHR42732">
    <property type="entry name" value="BETA-GALACTOSIDASE"/>
    <property type="match status" value="1"/>
</dbReference>
<dbReference type="PROSITE" id="PS51766">
    <property type="entry name" value="DOCKERIN"/>
    <property type="match status" value="1"/>
</dbReference>
<dbReference type="InterPro" id="IPR013783">
    <property type="entry name" value="Ig-like_fold"/>
</dbReference>
<evidence type="ECO:0000259" key="4">
    <source>
        <dbReference type="PROSITE" id="PS51766"/>
    </source>
</evidence>
<dbReference type="Pfam" id="PF00963">
    <property type="entry name" value="Cohesin"/>
    <property type="match status" value="1"/>
</dbReference>
<dbReference type="InterPro" id="IPR041542">
    <property type="entry name" value="GH43_C2"/>
</dbReference>
<keyword evidence="2" id="KW-0378">Hydrolase</keyword>
<comment type="similarity">
    <text evidence="1">Belongs to the glycosyl hydrolase 2 family.</text>
</comment>
<reference evidence="6 7" key="1">
    <citation type="submission" date="2017-07" db="EMBL/GenBank/DDBJ databases">
        <title>Genome sequencing and assembly of Paenibacillus rigui.</title>
        <authorList>
            <person name="Mayilraj S."/>
        </authorList>
    </citation>
    <scope>NUCLEOTIDE SEQUENCE [LARGE SCALE GENOMIC DNA]</scope>
    <source>
        <strain evidence="6 7">JCM 16352</strain>
    </source>
</reference>
<dbReference type="InterPro" id="IPR018247">
    <property type="entry name" value="EF_Hand_1_Ca_BS"/>
</dbReference>
<dbReference type="InterPro" id="IPR002102">
    <property type="entry name" value="Cohesin_dom"/>
</dbReference>
<dbReference type="Gene3D" id="2.60.40.680">
    <property type="match status" value="1"/>
</dbReference>
<dbReference type="InterPro" id="IPR037524">
    <property type="entry name" value="PA14/GLEYA"/>
</dbReference>
<dbReference type="CDD" id="cd14254">
    <property type="entry name" value="Dockerin_II"/>
    <property type="match status" value="1"/>
</dbReference>
<dbReference type="SUPFAM" id="SSF49899">
    <property type="entry name" value="Concanavalin A-like lectins/glucanases"/>
    <property type="match status" value="1"/>
</dbReference>
<dbReference type="Gene3D" id="3.20.20.80">
    <property type="entry name" value="Glycosidases"/>
    <property type="match status" value="1"/>
</dbReference>
<dbReference type="Pfam" id="PF02837">
    <property type="entry name" value="Glyco_hydro_2_N"/>
    <property type="match status" value="1"/>
</dbReference>
<dbReference type="SMART" id="SM00758">
    <property type="entry name" value="PA14"/>
    <property type="match status" value="1"/>
</dbReference>
<dbReference type="InterPro" id="IPR006102">
    <property type="entry name" value="Ig-like_GH2"/>
</dbReference>
<dbReference type="Pfam" id="PF00703">
    <property type="entry name" value="Glyco_hydro_2"/>
    <property type="match status" value="1"/>
</dbReference>
<evidence type="ECO:0000256" key="1">
    <source>
        <dbReference type="ARBA" id="ARBA00007401"/>
    </source>
</evidence>
<dbReference type="Gene3D" id="3.90.182.10">
    <property type="entry name" value="Toxin - Anthrax Protective Antigen,domain 1"/>
    <property type="match status" value="1"/>
</dbReference>
<feature type="domain" description="PA14" evidence="5">
    <location>
        <begin position="59"/>
        <end position="203"/>
    </location>
</feature>
<dbReference type="CDD" id="cd08547">
    <property type="entry name" value="Type_II_cohesin"/>
    <property type="match status" value="1"/>
</dbReference>
<dbReference type="InterPro" id="IPR008979">
    <property type="entry name" value="Galactose-bd-like_sf"/>
</dbReference>
<dbReference type="InterPro" id="IPR002105">
    <property type="entry name" value="Dockerin_1_rpt"/>
</dbReference>
<dbReference type="Pfam" id="PF00404">
    <property type="entry name" value="Dockerin_1"/>
    <property type="match status" value="1"/>
</dbReference>
<dbReference type="InterPro" id="IPR006103">
    <property type="entry name" value="Glyco_hydro_2_cat"/>
</dbReference>
<dbReference type="InterPro" id="IPR006104">
    <property type="entry name" value="Glyco_hydro_2_N"/>
</dbReference>
<dbReference type="SUPFAM" id="SSF51445">
    <property type="entry name" value="(Trans)glycosidases"/>
    <property type="match status" value="1"/>
</dbReference>
<dbReference type="SUPFAM" id="SSF49384">
    <property type="entry name" value="Carbohydrate-binding domain"/>
    <property type="match status" value="1"/>
</dbReference>
<dbReference type="SUPFAM" id="SSF63446">
    <property type="entry name" value="Type I dockerin domain"/>
    <property type="match status" value="1"/>
</dbReference>
<dbReference type="Gene3D" id="2.60.120.260">
    <property type="entry name" value="Galactose-binding domain-like"/>
    <property type="match status" value="1"/>
</dbReference>
<dbReference type="PROSITE" id="PS51820">
    <property type="entry name" value="PA14"/>
    <property type="match status" value="1"/>
</dbReference>
<dbReference type="GO" id="GO:0004553">
    <property type="term" value="F:hydrolase activity, hydrolyzing O-glycosyl compounds"/>
    <property type="evidence" value="ECO:0007669"/>
    <property type="project" value="InterPro"/>
</dbReference>
<dbReference type="InterPro" id="IPR011658">
    <property type="entry name" value="PA14_dom"/>
</dbReference>
<comment type="caution">
    <text evidence="6">The sequence shown here is derived from an EMBL/GenBank/DDBJ whole genome shotgun (WGS) entry which is preliminary data.</text>
</comment>
<sequence>MDRPPPAHIKINFKEDVNQMQLKRIISKLLVVATTVAALSSGALLVPTAAQAAEPDPDPVVHGLKGEYYTNSGSPLFNFGSLKSTVLDPNLDFGSLETPFNILTGQQDKVNVRWSGFIEPQYSEDYTFYITGDNGFRLWIDNQLVIDHWVNDWDKEQVSKPIHLEAAQKYAIKVEYFEDSGGSNIHLRWSSPSVAKAAVPTDALTPPSGFSYGGKVSVDGATAEVKLDQAVQQLPAGMANHLSVKVMGTDWPIASAALKSSDSSTLIISFQNPVYSKDVWLVSAMYDGQGGLTSQDGTLVPAFTKSLSNESKYQIMTPWASQVTKEQVLPEYPRPQLVRSQWQNLNGEWEFQSAKSGEVVPTGQTLKEKIVVPFAAESILSGIHRVENLMWYKRSFTIPNDWNGQRVKLNFGAVDYLATVYINGVQAGTHKGGYTSFSIDITDQLKPGENELIVHVLDNTDMGEDQAVGKQTVKKLGGIWYTSVSGIWQTVWLEPVAQAHIEKLDMTPDLQNQVLKLSVSAEQANNLTVEAVAFKDGQEAGRISGPAGQVLQLPVSNPRLWSPDDPFLYDLQVQLKNGTQVVDQVTSYFGMREIKLGKVDGITRPLLNGKFVFQMGPLDQGFYPDGIYTAPTDDALKFDIQTVKRIGMNTIRKHIKVEPARWYYWADKLGVLVWQDMPSLEDRQGNRGSDISQAAKTQWLKEYKEMVDQLRSVPSIIEWTVFNEGWGEFDWGGQQTKDAVNYVKSLDSTRLINNASGWQDSGTGDLVDMHSYPAPNAPNPSETRAAVLGEYGGLGLHTPGHEWSPLVFSYQEMKSKKEITDKYIDYINQLKSLKASPGLSAAIYTQISDVEYEINGLLSYDRKVEKLDFDRITKAHRELIGSVSTSDLSTGIQNAEQFYNTLQAGDKPGQYAEDALNRFRAAIDAAKVVLADSSSTAGDYQQALSNVTTEQQLIFTLVHDPIMKGGVVDSFDSPALGGKWSIYRPNNSNWSLTTKPGSLTIQTQTGDSYQGSNSIKNVFLQNAPNGDFVITTKVNAPVRKNFQQAGLLIWQDEDNYVKFGHVWDTEGATGKSLETAYEKNASYIKATHMALHPGYDTSYLQIRKVGNVYTTYYWDGSSWKQAADPVTVQLSNLKVGFYAFSASDGTSIQASFDYFSAGPVVNNPAAVLTGPAAVTRGQSFDTTIGLNSVSQSVYAQDLNITFDANQLEFLSADSLKEGWIIVDKKADSGHIRFITANVNGASANGDLFQLHWQAKAAGEETDSSISLSKLIIANGQGNETELEPASVTVHIASTVDKTALNSLITLAQGKHDAAVEGSAVGQYMPGSKAALQSAIDKALVTYQNPAATKAQVEQAVSELNAAVQTFIHSVVTPHPGDANGDGQFSVGDLAIVAAAYGKKSTDSDWEQYEKADLNGDGIVDLVDLATLAQKILE</sequence>
<dbReference type="SUPFAM" id="SSF49785">
    <property type="entry name" value="Galactose-binding domain-like"/>
    <property type="match status" value="1"/>
</dbReference>
<keyword evidence="7" id="KW-1185">Reference proteome</keyword>
<gene>
    <name evidence="6" type="ORF">CF651_15205</name>
</gene>
<keyword evidence="3" id="KW-0326">Glycosidase</keyword>
<dbReference type="EMBL" id="NMQW01000021">
    <property type="protein sequence ID" value="OXM85523.1"/>
    <property type="molecule type" value="Genomic_DNA"/>
</dbReference>
<dbReference type="Gene3D" id="1.10.1330.10">
    <property type="entry name" value="Dockerin domain"/>
    <property type="match status" value="1"/>
</dbReference>
<accession>A0A229UQ78</accession>
<dbReference type="InterPro" id="IPR051913">
    <property type="entry name" value="GH2_Domain-Containing"/>
</dbReference>
<evidence type="ECO:0000259" key="5">
    <source>
        <dbReference type="PROSITE" id="PS51820"/>
    </source>
</evidence>
<dbReference type="Gene3D" id="1.20.1270.90">
    <property type="entry name" value="AF1782-like"/>
    <property type="match status" value="2"/>
</dbReference>
<evidence type="ECO:0000256" key="2">
    <source>
        <dbReference type="ARBA" id="ARBA00022801"/>
    </source>
</evidence>
<name>A0A229UQ78_9BACL</name>
<evidence type="ECO:0000256" key="3">
    <source>
        <dbReference type="ARBA" id="ARBA00023295"/>
    </source>
</evidence>
<dbReference type="GO" id="GO:0030246">
    <property type="term" value="F:carbohydrate binding"/>
    <property type="evidence" value="ECO:0007669"/>
    <property type="project" value="InterPro"/>
</dbReference>
<evidence type="ECO:0000313" key="7">
    <source>
        <dbReference type="Proteomes" id="UP000215509"/>
    </source>
</evidence>
<dbReference type="Gene3D" id="2.60.40.10">
    <property type="entry name" value="Immunoglobulins"/>
    <property type="match status" value="1"/>
</dbReference>
<dbReference type="SUPFAM" id="SSF56988">
    <property type="entry name" value="Anthrax protective antigen"/>
    <property type="match status" value="1"/>
</dbReference>
<dbReference type="Pfam" id="PF07691">
    <property type="entry name" value="PA14"/>
    <property type="match status" value="1"/>
</dbReference>
<dbReference type="InterPro" id="IPR036156">
    <property type="entry name" value="Beta-gal/glucu_dom_sf"/>
</dbReference>
<dbReference type="Pfam" id="PF07554">
    <property type="entry name" value="FIVAR"/>
    <property type="match status" value="2"/>
</dbReference>
<dbReference type="Proteomes" id="UP000215509">
    <property type="component" value="Unassembled WGS sequence"/>
</dbReference>
<dbReference type="PANTHER" id="PTHR42732:SF2">
    <property type="entry name" value="BETA-MANNOSIDASE"/>
    <property type="match status" value="1"/>
</dbReference>
<organism evidence="6 7">
    <name type="scientific">Paenibacillus rigui</name>
    <dbReference type="NCBI Taxonomy" id="554312"/>
    <lineage>
        <taxon>Bacteria</taxon>
        <taxon>Bacillati</taxon>
        <taxon>Bacillota</taxon>
        <taxon>Bacilli</taxon>
        <taxon>Bacillales</taxon>
        <taxon>Paenibacillaceae</taxon>
        <taxon>Paenibacillus</taxon>
    </lineage>
</organism>
<dbReference type="InterPro" id="IPR013320">
    <property type="entry name" value="ConA-like_dom_sf"/>
</dbReference>
<dbReference type="GO" id="GO:0000272">
    <property type="term" value="P:polysaccharide catabolic process"/>
    <property type="evidence" value="ECO:0007669"/>
    <property type="project" value="InterPro"/>
</dbReference>
<dbReference type="Pfam" id="PF02836">
    <property type="entry name" value="Glyco_hydro_2_C"/>
    <property type="match status" value="1"/>
</dbReference>
<protein>
    <submittedName>
        <fullName evidence="6">Uncharacterized protein</fullName>
    </submittedName>
</protein>
<feature type="domain" description="Dockerin" evidence="4">
    <location>
        <begin position="1371"/>
        <end position="1433"/>
    </location>
</feature>
<dbReference type="Gene3D" id="2.60.120.200">
    <property type="match status" value="1"/>
</dbReference>
<dbReference type="InterPro" id="IPR036439">
    <property type="entry name" value="Dockerin_dom_sf"/>
</dbReference>
<dbReference type="SUPFAM" id="SSF49303">
    <property type="entry name" value="beta-Galactosidase/glucuronidase domain"/>
    <property type="match status" value="1"/>
</dbReference>
<dbReference type="Pfam" id="PF17851">
    <property type="entry name" value="GH43_C2"/>
    <property type="match status" value="1"/>
</dbReference>
<dbReference type="PROSITE" id="PS00018">
    <property type="entry name" value="EF_HAND_1"/>
    <property type="match status" value="1"/>
</dbReference>